<feature type="region of interest" description="Disordered" evidence="12">
    <location>
        <begin position="181"/>
        <end position="238"/>
    </location>
</feature>
<dbReference type="GO" id="GO:0008270">
    <property type="term" value="F:zinc ion binding"/>
    <property type="evidence" value="ECO:0007669"/>
    <property type="project" value="UniProtKB-KW"/>
</dbReference>
<dbReference type="EMBL" id="LSMT01000040">
    <property type="protein sequence ID" value="PFX31119.1"/>
    <property type="molecule type" value="Genomic_DNA"/>
</dbReference>
<keyword evidence="16" id="KW-1185">Reference proteome</keyword>
<dbReference type="STRING" id="50429.A0A2B4SPS9"/>
<protein>
    <recommendedName>
        <fullName evidence="11">E3 ubiquitin-protein ligase</fullName>
        <ecNumber evidence="11">2.3.2.27</ecNumber>
    </recommendedName>
</protein>
<dbReference type="PANTHER" id="PTHR12622">
    <property type="entry name" value="DELTEX-RELATED"/>
    <property type="match status" value="1"/>
</dbReference>
<dbReference type="InterPro" id="IPR001841">
    <property type="entry name" value="Znf_RING"/>
</dbReference>
<name>A0A2B4SPS9_STYPI</name>
<gene>
    <name evidence="15" type="primary">DTX2</name>
    <name evidence="15" type="ORF">AWC38_SpisGene4065</name>
</gene>
<evidence type="ECO:0000259" key="13">
    <source>
        <dbReference type="PROSITE" id="PS50089"/>
    </source>
</evidence>
<evidence type="ECO:0000256" key="2">
    <source>
        <dbReference type="ARBA" id="ARBA00004906"/>
    </source>
</evidence>
<evidence type="ECO:0000256" key="9">
    <source>
        <dbReference type="ARBA" id="ARBA00022976"/>
    </source>
</evidence>
<evidence type="ECO:0000313" key="16">
    <source>
        <dbReference type="Proteomes" id="UP000225706"/>
    </source>
</evidence>
<keyword evidence="8 11" id="KW-0862">Zinc</keyword>
<dbReference type="Pfam" id="PF02825">
    <property type="entry name" value="WWE"/>
    <property type="match status" value="2"/>
</dbReference>
<evidence type="ECO:0000256" key="3">
    <source>
        <dbReference type="ARBA" id="ARBA00009413"/>
    </source>
</evidence>
<dbReference type="InterPro" id="IPR039398">
    <property type="entry name" value="Deltex_fam"/>
</dbReference>
<evidence type="ECO:0000256" key="4">
    <source>
        <dbReference type="ARBA" id="ARBA00022679"/>
    </source>
</evidence>
<dbReference type="Gene3D" id="3.30.390.130">
    <property type="match status" value="1"/>
</dbReference>
<comment type="pathway">
    <text evidence="2 11">Protein modification; protein ubiquitination.</text>
</comment>
<dbReference type="OrthoDB" id="2449614at2759"/>
<evidence type="ECO:0000256" key="7">
    <source>
        <dbReference type="ARBA" id="ARBA00022771"/>
    </source>
</evidence>
<feature type="compositionally biased region" description="Polar residues" evidence="12">
    <location>
        <begin position="193"/>
        <end position="238"/>
    </location>
</feature>
<keyword evidence="7 10" id="KW-0863">Zinc-finger</keyword>
<dbReference type="SMART" id="SM00184">
    <property type="entry name" value="RING"/>
    <property type="match status" value="1"/>
</dbReference>
<evidence type="ECO:0000313" key="15">
    <source>
        <dbReference type="EMBL" id="PFX31119.1"/>
    </source>
</evidence>
<keyword evidence="9" id="KW-0914">Notch signaling pathway</keyword>
<evidence type="ECO:0000259" key="14">
    <source>
        <dbReference type="PROSITE" id="PS50918"/>
    </source>
</evidence>
<dbReference type="GO" id="GO:0007219">
    <property type="term" value="P:Notch signaling pathway"/>
    <property type="evidence" value="ECO:0007669"/>
    <property type="project" value="UniProtKB-KW"/>
</dbReference>
<dbReference type="Gene3D" id="3.30.40.10">
    <property type="entry name" value="Zinc/RING finger domain, C3HC4 (zinc finger)"/>
    <property type="match status" value="1"/>
</dbReference>
<evidence type="ECO:0000256" key="1">
    <source>
        <dbReference type="ARBA" id="ARBA00000900"/>
    </source>
</evidence>
<dbReference type="Gene3D" id="3.30.720.50">
    <property type="match status" value="2"/>
</dbReference>
<dbReference type="InterPro" id="IPR004170">
    <property type="entry name" value="WWE_dom"/>
</dbReference>
<dbReference type="EC" id="2.3.2.27" evidence="11"/>
<organism evidence="15 16">
    <name type="scientific">Stylophora pistillata</name>
    <name type="common">Smooth cauliflower coral</name>
    <dbReference type="NCBI Taxonomy" id="50429"/>
    <lineage>
        <taxon>Eukaryota</taxon>
        <taxon>Metazoa</taxon>
        <taxon>Cnidaria</taxon>
        <taxon>Anthozoa</taxon>
        <taxon>Hexacorallia</taxon>
        <taxon>Scleractinia</taxon>
        <taxon>Astrocoeniina</taxon>
        <taxon>Pocilloporidae</taxon>
        <taxon>Stylophora</taxon>
    </lineage>
</organism>
<dbReference type="GO" id="GO:0016567">
    <property type="term" value="P:protein ubiquitination"/>
    <property type="evidence" value="ECO:0007669"/>
    <property type="project" value="UniProtKB-UniRule"/>
</dbReference>
<reference evidence="16" key="1">
    <citation type="journal article" date="2017" name="bioRxiv">
        <title>Comparative analysis of the genomes of Stylophora pistillata and Acropora digitifera provides evidence for extensive differences between species of corals.</title>
        <authorList>
            <person name="Voolstra C.R."/>
            <person name="Li Y."/>
            <person name="Liew Y.J."/>
            <person name="Baumgarten S."/>
            <person name="Zoccola D."/>
            <person name="Flot J.-F."/>
            <person name="Tambutte S."/>
            <person name="Allemand D."/>
            <person name="Aranda M."/>
        </authorList>
    </citation>
    <scope>NUCLEOTIDE SEQUENCE [LARGE SCALE GENOMIC DNA]</scope>
</reference>
<feature type="domain" description="WWE" evidence="14">
    <location>
        <begin position="1"/>
        <end position="85"/>
    </location>
</feature>
<comment type="subcellular location">
    <subcellularLocation>
        <location evidence="11">Cytoplasm</location>
    </subcellularLocation>
</comment>
<keyword evidence="6" id="KW-0677">Repeat</keyword>
<evidence type="ECO:0000256" key="5">
    <source>
        <dbReference type="ARBA" id="ARBA00022723"/>
    </source>
</evidence>
<dbReference type="SMART" id="SM00678">
    <property type="entry name" value="WWE"/>
    <property type="match status" value="2"/>
</dbReference>
<sequence>MGSTSQQSGVVVWEWEERHGLWIPYQADVVEYLEKKYSMLEQGKSSKSTVSFKGKHFHGLHCYEVDLNKMEQQRMETGTLRKVRRSVYSSNSLPGYGIRWEWHNDITWAAYDIPTSEAIEKAYKSNMPRLDLSSSPVAIPNYVDFQGHVIKQINIHTHFERYVQRLTHQKYPKDTLTLKTTGASSNIREKTSTLKSTGASSNSRGNTLTSVNGRLASKHTTPSKPTVTRQSSKTSSTVKRIKKMKVQDSQDVGATAADPLSEFCNDVETAPDEDCAICFEKLCNISSFDDETEDSGKAQSPNIKELNQCKHVFHASCLQAMYDSGAKDGSLQCPTCKAIHGIKHGNQPKDGTMDITRSPRSLPGHADCGMITIVYDFHSGIQGPEHPNPGKRYSARGFPRSCYLPDNEKGRKVLKLLKKAWKRRLTFTIGTSSTTGEDGTVVWNEIHHKTEPFSNHMGHGFPDPNYLDNVLAELAAQGVEDDPEVTVI</sequence>
<proteinExistence type="inferred from homology"/>
<feature type="domain" description="RING-type" evidence="13">
    <location>
        <begin position="275"/>
        <end position="337"/>
    </location>
</feature>
<keyword evidence="11" id="KW-0963">Cytoplasm</keyword>
<dbReference type="GO" id="GO:0061630">
    <property type="term" value="F:ubiquitin protein ligase activity"/>
    <property type="evidence" value="ECO:0007669"/>
    <property type="project" value="UniProtKB-UniRule"/>
</dbReference>
<evidence type="ECO:0000256" key="8">
    <source>
        <dbReference type="ARBA" id="ARBA00022833"/>
    </source>
</evidence>
<dbReference type="InterPro" id="IPR018123">
    <property type="entry name" value="WWE-dom_subgr"/>
</dbReference>
<evidence type="ECO:0000256" key="11">
    <source>
        <dbReference type="RuleBase" id="RU367105"/>
    </source>
</evidence>
<keyword evidence="4 11" id="KW-0808">Transferase</keyword>
<dbReference type="InterPro" id="IPR039399">
    <property type="entry name" value="Deltex_C_sf"/>
</dbReference>
<dbReference type="GO" id="GO:0005737">
    <property type="term" value="C:cytoplasm"/>
    <property type="evidence" value="ECO:0007669"/>
    <property type="project" value="UniProtKB-SubCell"/>
</dbReference>
<dbReference type="PROSITE" id="PS50918">
    <property type="entry name" value="WWE"/>
    <property type="match status" value="2"/>
</dbReference>
<evidence type="ECO:0000256" key="6">
    <source>
        <dbReference type="ARBA" id="ARBA00022737"/>
    </source>
</evidence>
<keyword evidence="5 11" id="KW-0479">Metal-binding</keyword>
<dbReference type="InterPro" id="IPR013083">
    <property type="entry name" value="Znf_RING/FYVE/PHD"/>
</dbReference>
<dbReference type="InterPro" id="IPR039396">
    <property type="entry name" value="Deltex_C"/>
</dbReference>
<dbReference type="SUPFAM" id="SSF117839">
    <property type="entry name" value="WWE domain"/>
    <property type="match status" value="2"/>
</dbReference>
<comment type="caution">
    <text evidence="15">The sequence shown here is derived from an EMBL/GenBank/DDBJ whole genome shotgun (WGS) entry which is preliminary data.</text>
</comment>
<dbReference type="UniPathway" id="UPA00143"/>
<feature type="domain" description="WWE" evidence="14">
    <location>
        <begin position="86"/>
        <end position="165"/>
    </location>
</feature>
<dbReference type="PROSITE" id="PS50089">
    <property type="entry name" value="ZF_RING_2"/>
    <property type="match status" value="1"/>
</dbReference>
<dbReference type="Pfam" id="PF00097">
    <property type="entry name" value="zf-C3HC4"/>
    <property type="match status" value="1"/>
</dbReference>
<comment type="similarity">
    <text evidence="3 11">Belongs to the Deltex family.</text>
</comment>
<dbReference type="Pfam" id="PF18102">
    <property type="entry name" value="DTC"/>
    <property type="match status" value="1"/>
</dbReference>
<accession>A0A2B4SPS9</accession>
<dbReference type="InterPro" id="IPR037197">
    <property type="entry name" value="WWE_dom_sf"/>
</dbReference>
<dbReference type="SUPFAM" id="SSF57850">
    <property type="entry name" value="RING/U-box"/>
    <property type="match status" value="1"/>
</dbReference>
<dbReference type="FunFam" id="3.30.390.130:FF:000001">
    <property type="entry name" value="Probable E3 ubiquitin-protein ligase DTX3"/>
    <property type="match status" value="1"/>
</dbReference>
<dbReference type="CDD" id="cd09633">
    <property type="entry name" value="Deltex_C"/>
    <property type="match status" value="1"/>
</dbReference>
<dbReference type="InterPro" id="IPR018957">
    <property type="entry name" value="Znf_C3HC4_RING-type"/>
</dbReference>
<evidence type="ECO:0000256" key="12">
    <source>
        <dbReference type="SAM" id="MobiDB-lite"/>
    </source>
</evidence>
<dbReference type="Proteomes" id="UP000225706">
    <property type="component" value="Unassembled WGS sequence"/>
</dbReference>
<comment type="catalytic activity">
    <reaction evidence="1 11">
        <text>S-ubiquitinyl-[E2 ubiquitin-conjugating enzyme]-L-cysteine + [acceptor protein]-L-lysine = [E2 ubiquitin-conjugating enzyme]-L-cysteine + N(6)-ubiquitinyl-[acceptor protein]-L-lysine.</text>
        <dbReference type="EC" id="2.3.2.27"/>
    </reaction>
</comment>
<dbReference type="AlphaFoldDB" id="A0A2B4SPS9"/>
<evidence type="ECO:0000256" key="10">
    <source>
        <dbReference type="PROSITE-ProRule" id="PRU00175"/>
    </source>
</evidence>